<dbReference type="Proteomes" id="UP001164539">
    <property type="component" value="Chromosome 6"/>
</dbReference>
<accession>A0ACC1Y018</accession>
<dbReference type="EMBL" id="CM051399">
    <property type="protein sequence ID" value="KAJ4717037.1"/>
    <property type="molecule type" value="Genomic_DNA"/>
</dbReference>
<reference evidence="1 2" key="1">
    <citation type="journal article" date="2023" name="Science">
        <title>Complex scaffold remodeling in plant triterpene biosynthesis.</title>
        <authorList>
            <person name="De La Pena R."/>
            <person name="Hodgson H."/>
            <person name="Liu J.C."/>
            <person name="Stephenson M.J."/>
            <person name="Martin A.C."/>
            <person name="Owen C."/>
            <person name="Harkess A."/>
            <person name="Leebens-Mack J."/>
            <person name="Jimenez L.E."/>
            <person name="Osbourn A."/>
            <person name="Sattely E.S."/>
        </authorList>
    </citation>
    <scope>NUCLEOTIDE SEQUENCE [LARGE SCALE GENOMIC DNA]</scope>
    <source>
        <strain evidence="2">cv. JPN11</strain>
        <tissue evidence="1">Leaf</tissue>
    </source>
</reference>
<organism evidence="1 2">
    <name type="scientific">Melia azedarach</name>
    <name type="common">Chinaberry tree</name>
    <dbReference type="NCBI Taxonomy" id="155640"/>
    <lineage>
        <taxon>Eukaryota</taxon>
        <taxon>Viridiplantae</taxon>
        <taxon>Streptophyta</taxon>
        <taxon>Embryophyta</taxon>
        <taxon>Tracheophyta</taxon>
        <taxon>Spermatophyta</taxon>
        <taxon>Magnoliopsida</taxon>
        <taxon>eudicotyledons</taxon>
        <taxon>Gunneridae</taxon>
        <taxon>Pentapetalae</taxon>
        <taxon>rosids</taxon>
        <taxon>malvids</taxon>
        <taxon>Sapindales</taxon>
        <taxon>Meliaceae</taxon>
        <taxon>Melia</taxon>
    </lineage>
</organism>
<keyword evidence="2" id="KW-1185">Reference proteome</keyword>
<comment type="caution">
    <text evidence="1">The sequence shown here is derived from an EMBL/GenBank/DDBJ whole genome shotgun (WGS) entry which is preliminary data.</text>
</comment>
<proteinExistence type="predicted"/>
<evidence type="ECO:0000313" key="1">
    <source>
        <dbReference type="EMBL" id="KAJ4717037.1"/>
    </source>
</evidence>
<protein>
    <submittedName>
        <fullName evidence="1">Cinnamoyl-CoA reductase 1-like</fullName>
    </submittedName>
</protein>
<sequence length="137" mass="14790">MNSGEGKAVCVTGASGFIGSWLVKQLLERDDPAMTEHLRAFDGAEERLNFFKANFLEEGSFDSAVDGCDGIFHLASPLTFSADDPESIKRVVVTSSMVAIADNGTPLTADVVVDETWFSKPDVCRSLRIPHVLVLIA</sequence>
<name>A0ACC1Y018_MELAZ</name>
<gene>
    <name evidence="1" type="ORF">OWV82_011967</name>
</gene>
<evidence type="ECO:0000313" key="2">
    <source>
        <dbReference type="Proteomes" id="UP001164539"/>
    </source>
</evidence>